<dbReference type="AlphaFoldDB" id="A0AAV6GUL9"/>
<gene>
    <name evidence="2" type="ORF">AALO_G00103230</name>
</gene>
<dbReference type="Proteomes" id="UP000823561">
    <property type="component" value="Chromosome 7"/>
</dbReference>
<organism evidence="2 3">
    <name type="scientific">Alosa alosa</name>
    <name type="common">allis shad</name>
    <dbReference type="NCBI Taxonomy" id="278164"/>
    <lineage>
        <taxon>Eukaryota</taxon>
        <taxon>Metazoa</taxon>
        <taxon>Chordata</taxon>
        <taxon>Craniata</taxon>
        <taxon>Vertebrata</taxon>
        <taxon>Euteleostomi</taxon>
        <taxon>Actinopterygii</taxon>
        <taxon>Neopterygii</taxon>
        <taxon>Teleostei</taxon>
        <taxon>Clupei</taxon>
        <taxon>Clupeiformes</taxon>
        <taxon>Clupeoidei</taxon>
        <taxon>Clupeidae</taxon>
        <taxon>Alosa</taxon>
    </lineage>
</organism>
<evidence type="ECO:0000313" key="3">
    <source>
        <dbReference type="Proteomes" id="UP000823561"/>
    </source>
</evidence>
<reference evidence="2" key="1">
    <citation type="submission" date="2020-10" db="EMBL/GenBank/DDBJ databases">
        <title>Chromosome-scale genome assembly of the Allis shad, Alosa alosa.</title>
        <authorList>
            <person name="Margot Z."/>
            <person name="Christophe K."/>
            <person name="Cabau C."/>
            <person name="Louis A."/>
            <person name="Berthelot C."/>
            <person name="Parey E."/>
            <person name="Roest Crollius H."/>
            <person name="Montfort J."/>
            <person name="Robinson-Rechavi M."/>
            <person name="Bucao C."/>
            <person name="Bouchez O."/>
            <person name="Gislard M."/>
            <person name="Lluch J."/>
            <person name="Milhes M."/>
            <person name="Lampietro C."/>
            <person name="Lopez Roques C."/>
            <person name="Donnadieu C."/>
            <person name="Braasch I."/>
            <person name="Desvignes T."/>
            <person name="Postlethwait J."/>
            <person name="Bobe J."/>
            <person name="Guiguen Y."/>
        </authorList>
    </citation>
    <scope>NUCLEOTIDE SEQUENCE</scope>
    <source>
        <strain evidence="2">M-15738</strain>
        <tissue evidence="2">Blood</tissue>
    </source>
</reference>
<dbReference type="EMBL" id="JADWDJ010000007">
    <property type="protein sequence ID" value="KAG5278833.1"/>
    <property type="molecule type" value="Genomic_DNA"/>
</dbReference>
<evidence type="ECO:0000313" key="2">
    <source>
        <dbReference type="EMBL" id="KAG5278833.1"/>
    </source>
</evidence>
<accession>A0AAV6GUL9</accession>
<name>A0AAV6GUL9_9TELE</name>
<evidence type="ECO:0000256" key="1">
    <source>
        <dbReference type="SAM" id="MobiDB-lite"/>
    </source>
</evidence>
<proteinExistence type="predicted"/>
<sequence length="71" mass="8060">MLSHGELQLYRWFSVAHRDGRIWLYVFQCGYFQVTCLPSAACSGDAPSVEISRNPLDRADQLRPSSRASEL</sequence>
<feature type="region of interest" description="Disordered" evidence="1">
    <location>
        <begin position="44"/>
        <end position="71"/>
    </location>
</feature>
<comment type="caution">
    <text evidence="2">The sequence shown here is derived from an EMBL/GenBank/DDBJ whole genome shotgun (WGS) entry which is preliminary data.</text>
</comment>
<keyword evidence="3" id="KW-1185">Reference proteome</keyword>
<protein>
    <submittedName>
        <fullName evidence="2">Uncharacterized protein</fullName>
    </submittedName>
</protein>